<evidence type="ECO:0000313" key="2">
    <source>
        <dbReference type="EMBL" id="CDW91577.1"/>
    </source>
</evidence>
<protein>
    <recommendedName>
        <fullName evidence="4">Lebercilin domain-containing protein</fullName>
    </recommendedName>
</protein>
<feature type="compositionally biased region" description="Polar residues" evidence="1">
    <location>
        <begin position="452"/>
        <end position="486"/>
    </location>
</feature>
<organism evidence="2 3">
    <name type="scientific">Stylonychia lemnae</name>
    <name type="common">Ciliate</name>
    <dbReference type="NCBI Taxonomy" id="5949"/>
    <lineage>
        <taxon>Eukaryota</taxon>
        <taxon>Sar</taxon>
        <taxon>Alveolata</taxon>
        <taxon>Ciliophora</taxon>
        <taxon>Intramacronucleata</taxon>
        <taxon>Spirotrichea</taxon>
        <taxon>Stichotrichia</taxon>
        <taxon>Sporadotrichida</taxon>
        <taxon>Oxytrichidae</taxon>
        <taxon>Stylonychinae</taxon>
        <taxon>Stylonychia</taxon>
    </lineage>
</organism>
<dbReference type="Proteomes" id="UP000039865">
    <property type="component" value="Unassembled WGS sequence"/>
</dbReference>
<feature type="compositionally biased region" description="Basic and acidic residues" evidence="1">
    <location>
        <begin position="612"/>
        <end position="626"/>
    </location>
</feature>
<accession>A0A078BEK0</accession>
<feature type="compositionally biased region" description="Polar residues" evidence="1">
    <location>
        <begin position="83"/>
        <end position="95"/>
    </location>
</feature>
<evidence type="ECO:0000256" key="1">
    <source>
        <dbReference type="SAM" id="MobiDB-lite"/>
    </source>
</evidence>
<evidence type="ECO:0000313" key="3">
    <source>
        <dbReference type="Proteomes" id="UP000039865"/>
    </source>
</evidence>
<evidence type="ECO:0008006" key="4">
    <source>
        <dbReference type="Google" id="ProtNLM"/>
    </source>
</evidence>
<feature type="compositionally biased region" description="Acidic residues" evidence="1">
    <location>
        <begin position="627"/>
        <end position="637"/>
    </location>
</feature>
<gene>
    <name evidence="2" type="primary">Contig4630.g209</name>
    <name evidence="2" type="ORF">STYLEM_20734</name>
</gene>
<feature type="compositionally biased region" description="Basic and acidic residues" evidence="1">
    <location>
        <begin position="577"/>
        <end position="587"/>
    </location>
</feature>
<feature type="compositionally biased region" description="Basic and acidic residues" evidence="1">
    <location>
        <begin position="435"/>
        <end position="451"/>
    </location>
</feature>
<feature type="region of interest" description="Disordered" evidence="1">
    <location>
        <begin position="67"/>
        <end position="95"/>
    </location>
</feature>
<feature type="compositionally biased region" description="Basic and acidic residues" evidence="1">
    <location>
        <begin position="354"/>
        <end position="365"/>
    </location>
</feature>
<feature type="compositionally biased region" description="Basic and acidic residues" evidence="1">
    <location>
        <begin position="391"/>
        <end position="411"/>
    </location>
</feature>
<dbReference type="OMA" id="THLRITI"/>
<feature type="compositionally biased region" description="Polar residues" evidence="1">
    <location>
        <begin position="543"/>
        <end position="576"/>
    </location>
</feature>
<name>A0A078BEK0_STYLE</name>
<sequence>MLKNHLCKLRMKSLKSTRTHLRITILPSNQQYNQVKYKQKITQQLKGKSVTVNKSPNPSNRLSQVQSMKQLQSVEHGLKPASKYTSKQNSPKLSKNYITGKQQYILYVKNPIADSRTGRTKNDSQLEIDSSLLIKLQNENAKMREKIKELSAQVEQALDKASKNLAKKGRAKSPQDNSMVRDKELMNQEQQIAQLKKELNSYKIRYDADANIENYLAMQNKLVDSERKNAELLREIQALKNVQHEQSKALERLSQKDVVASTTKSLTDEVRLANGRIRELEERKLKDEQLNKKQFDHIIKLEEKIKELREQISSSNKNNPMAQLKQSQIPQDKDLEKLADELQSKLMQAERQREIAEKARDQEVKKSKKMTKQLQDQINQLQTQLEASQRQIREKEQEGRLASSKLREIQKNIKHGQLTPLVRMGSPVGPDNETIEDKDLQRNKLQSDRNAKQYTALSNKNSETNLVNVKQTQQRNKSMNRNSTEVNLKPVDKKGLPSQINTDDESQARKGGKGSQSTKNLKISVNNNLKQDIHSHLVDTQDDTTLPSETSSRRLQSHQPKIKGNQNIKNVLSNSRSDIEDQSEMRQSDSTINNKTPSIINRKQNLRSSKGSIDKSKDKFQSRLREEDEDEQDSDEN</sequence>
<feature type="region of interest" description="Disordered" evidence="1">
    <location>
        <begin position="354"/>
        <end position="373"/>
    </location>
</feature>
<dbReference type="InParanoid" id="A0A078BEK0"/>
<dbReference type="EMBL" id="CCKQ01019568">
    <property type="protein sequence ID" value="CDW91577.1"/>
    <property type="molecule type" value="Genomic_DNA"/>
</dbReference>
<feature type="region of interest" description="Disordered" evidence="1">
    <location>
        <begin position="385"/>
        <end position="520"/>
    </location>
</feature>
<keyword evidence="3" id="KW-1185">Reference proteome</keyword>
<feature type="region of interest" description="Disordered" evidence="1">
    <location>
        <begin position="538"/>
        <end position="637"/>
    </location>
</feature>
<proteinExistence type="predicted"/>
<dbReference type="AlphaFoldDB" id="A0A078BEK0"/>
<reference evidence="2 3" key="1">
    <citation type="submission" date="2014-06" db="EMBL/GenBank/DDBJ databases">
        <authorList>
            <person name="Swart Estienne"/>
        </authorList>
    </citation>
    <scope>NUCLEOTIDE SEQUENCE [LARGE SCALE GENOMIC DNA]</scope>
    <source>
        <strain evidence="2 3">130c</strain>
    </source>
</reference>
<feature type="compositionally biased region" description="Polar residues" evidence="1">
    <location>
        <begin position="588"/>
        <end position="607"/>
    </location>
</feature>